<dbReference type="Gene3D" id="3.20.20.140">
    <property type="entry name" value="Metal-dependent hydrolases"/>
    <property type="match status" value="1"/>
</dbReference>
<name>A0ABP3V648_9BURK</name>
<gene>
    <name evidence="3" type="ORF">GCM10009107_19550</name>
</gene>
<protein>
    <submittedName>
        <fullName evidence="3">Amidohydrolase</fullName>
    </submittedName>
</protein>
<evidence type="ECO:0000256" key="1">
    <source>
        <dbReference type="ARBA" id="ARBA00038310"/>
    </source>
</evidence>
<evidence type="ECO:0000313" key="4">
    <source>
        <dbReference type="Proteomes" id="UP001500279"/>
    </source>
</evidence>
<reference evidence="4" key="1">
    <citation type="journal article" date="2019" name="Int. J. Syst. Evol. Microbiol.">
        <title>The Global Catalogue of Microorganisms (GCM) 10K type strain sequencing project: providing services to taxonomists for standard genome sequencing and annotation.</title>
        <authorList>
            <consortium name="The Broad Institute Genomics Platform"/>
            <consortium name="The Broad Institute Genome Sequencing Center for Infectious Disease"/>
            <person name="Wu L."/>
            <person name="Ma J."/>
        </authorList>
    </citation>
    <scope>NUCLEOTIDE SEQUENCE [LARGE SCALE GENOMIC DNA]</scope>
    <source>
        <strain evidence="4">JCM 15503</strain>
    </source>
</reference>
<feature type="domain" description="Amidohydrolase-related" evidence="2">
    <location>
        <begin position="25"/>
        <end position="300"/>
    </location>
</feature>
<dbReference type="EMBL" id="BAAAEW010000008">
    <property type="protein sequence ID" value="GAA0749132.1"/>
    <property type="molecule type" value="Genomic_DNA"/>
</dbReference>
<dbReference type="SUPFAM" id="SSF51556">
    <property type="entry name" value="Metallo-dependent hydrolases"/>
    <property type="match status" value="1"/>
</dbReference>
<dbReference type="InterPro" id="IPR032466">
    <property type="entry name" value="Metal_Hydrolase"/>
</dbReference>
<evidence type="ECO:0000259" key="2">
    <source>
        <dbReference type="Pfam" id="PF04909"/>
    </source>
</evidence>
<dbReference type="PANTHER" id="PTHR43569">
    <property type="entry name" value="AMIDOHYDROLASE"/>
    <property type="match status" value="1"/>
</dbReference>
<dbReference type="InterPro" id="IPR052350">
    <property type="entry name" value="Metallo-dep_Lactonases"/>
</dbReference>
<keyword evidence="4" id="KW-1185">Reference proteome</keyword>
<dbReference type="PANTHER" id="PTHR43569:SF2">
    <property type="entry name" value="AMIDOHYDROLASE-RELATED DOMAIN-CONTAINING PROTEIN"/>
    <property type="match status" value="1"/>
</dbReference>
<dbReference type="InterPro" id="IPR006680">
    <property type="entry name" value="Amidohydro-rel"/>
</dbReference>
<proteinExistence type="inferred from homology"/>
<evidence type="ECO:0000313" key="3">
    <source>
        <dbReference type="EMBL" id="GAA0749132.1"/>
    </source>
</evidence>
<dbReference type="Pfam" id="PF04909">
    <property type="entry name" value="Amidohydro_2"/>
    <property type="match status" value="1"/>
</dbReference>
<accession>A0ABP3V648</accession>
<comment type="similarity">
    <text evidence="1">Belongs to the metallo-dependent hydrolases superfamily.</text>
</comment>
<sequence>MGRPARTRACRPAVALPRRERRMKVDAHQHFWRLADRAGAWPPAELHAIHRDFGPQDLAPLLRENGIDATVLVQSLPTAQDTAFLLETARNTDFVRGVVGWADLKAADAVHTIEALAGDPLLKGLRPMLQDLPEDDWIADPALAPAAGAMARHGLVFDALVMPRHLAALHAFAAAHPTLAIVVDHAAKPSIARGTLEPWHTDMARLAALPHVHCKLSGLLTEAAAGAGRVALQPFVQAVWTLFGPHRLLWGSDWPVLRLASDYTAWRAMAEALIDAVDPAPSDADRAALFGGNAAALYRL</sequence>
<dbReference type="Proteomes" id="UP001500279">
    <property type="component" value="Unassembled WGS sequence"/>
</dbReference>
<organism evidence="3 4">
    <name type="scientific">Ideonella azotifigens</name>
    <dbReference type="NCBI Taxonomy" id="513160"/>
    <lineage>
        <taxon>Bacteria</taxon>
        <taxon>Pseudomonadati</taxon>
        <taxon>Pseudomonadota</taxon>
        <taxon>Betaproteobacteria</taxon>
        <taxon>Burkholderiales</taxon>
        <taxon>Sphaerotilaceae</taxon>
        <taxon>Ideonella</taxon>
    </lineage>
</organism>
<comment type="caution">
    <text evidence="3">The sequence shown here is derived from an EMBL/GenBank/DDBJ whole genome shotgun (WGS) entry which is preliminary data.</text>
</comment>